<proteinExistence type="predicted"/>
<evidence type="ECO:0000256" key="1">
    <source>
        <dbReference type="ARBA" id="ARBA00022857"/>
    </source>
</evidence>
<dbReference type="InterPro" id="IPR016040">
    <property type="entry name" value="NAD(P)-bd_dom"/>
</dbReference>
<reference evidence="3 4" key="1">
    <citation type="submission" date="2020-03" db="EMBL/GenBank/DDBJ databases">
        <title>WGS of actinomycetes isolated from Thailand.</title>
        <authorList>
            <person name="Thawai C."/>
        </authorList>
    </citation>
    <scope>NUCLEOTIDE SEQUENCE [LARGE SCALE GENOMIC DNA]</scope>
    <source>
        <strain evidence="3 4">PLAI 1-29</strain>
    </source>
</reference>
<dbReference type="InterPro" id="IPR051164">
    <property type="entry name" value="NmrA-like_oxidored"/>
</dbReference>
<dbReference type="SUPFAM" id="SSF51735">
    <property type="entry name" value="NAD(P)-binding Rossmann-fold domains"/>
    <property type="match status" value="1"/>
</dbReference>
<evidence type="ECO:0000313" key="3">
    <source>
        <dbReference type="EMBL" id="NJQ02525.1"/>
    </source>
</evidence>
<dbReference type="PANTHER" id="PTHR42748">
    <property type="entry name" value="NITROGEN METABOLITE REPRESSION PROTEIN NMRA FAMILY MEMBER"/>
    <property type="match status" value="1"/>
</dbReference>
<dbReference type="Gene3D" id="3.40.50.720">
    <property type="entry name" value="NAD(P)-binding Rossmann-like Domain"/>
    <property type="match status" value="1"/>
</dbReference>
<name>A0ABX1C1H4_9ACTN</name>
<dbReference type="Pfam" id="PF13460">
    <property type="entry name" value="NAD_binding_10"/>
    <property type="match status" value="1"/>
</dbReference>
<evidence type="ECO:0000259" key="2">
    <source>
        <dbReference type="Pfam" id="PF13460"/>
    </source>
</evidence>
<feature type="domain" description="NAD(P)-binding" evidence="2">
    <location>
        <begin position="7"/>
        <end position="171"/>
    </location>
</feature>
<dbReference type="PANTHER" id="PTHR42748:SF3">
    <property type="entry name" value="BLL4366 PROTEIN"/>
    <property type="match status" value="1"/>
</dbReference>
<sequence>MRFAVMGGTGLIGSQVVRKLRAAGHEATSHSRSTGVDLVTGEGIREAVEGAEVVIDLTKAPAFDRSAHAFYQATMDHLLTASREAGVRHVVILSIVGAERVPGDGYYGAKVLQEELVRAGSLPYSIVRSTQFMEFVDAVLTGTVALDDVRLPTTPLQPIAAGDVADVVAEVALGAPLRGIREIAGPEVLPLDQIGRRRLESRGERRTVIVDESAGLYAGLPGDALTAGPDTEIAPTSYADWLARAPG</sequence>
<keyword evidence="1" id="KW-0521">NADP</keyword>
<evidence type="ECO:0000313" key="4">
    <source>
        <dbReference type="Proteomes" id="UP000695264"/>
    </source>
</evidence>
<comment type="caution">
    <text evidence="3">The sequence shown here is derived from an EMBL/GenBank/DDBJ whole genome shotgun (WGS) entry which is preliminary data.</text>
</comment>
<dbReference type="RefSeq" id="WP_168103153.1">
    <property type="nucleotide sequence ID" value="NZ_JAATEN010000015.1"/>
</dbReference>
<keyword evidence="4" id="KW-1185">Reference proteome</keyword>
<protein>
    <submittedName>
        <fullName evidence="3">NAD(P)H-binding protein</fullName>
    </submittedName>
</protein>
<dbReference type="EMBL" id="JAATEN010000015">
    <property type="protein sequence ID" value="NJQ02525.1"/>
    <property type="molecule type" value="Genomic_DNA"/>
</dbReference>
<dbReference type="Proteomes" id="UP000695264">
    <property type="component" value="Unassembled WGS sequence"/>
</dbReference>
<accession>A0ABX1C1H4</accession>
<dbReference type="InterPro" id="IPR036291">
    <property type="entry name" value="NAD(P)-bd_dom_sf"/>
</dbReference>
<gene>
    <name evidence="3" type="ORF">HCK00_18755</name>
</gene>
<organism evidence="3 4">
    <name type="scientific">Streptomyces zingiberis</name>
    <dbReference type="NCBI Taxonomy" id="2053010"/>
    <lineage>
        <taxon>Bacteria</taxon>
        <taxon>Bacillati</taxon>
        <taxon>Actinomycetota</taxon>
        <taxon>Actinomycetes</taxon>
        <taxon>Kitasatosporales</taxon>
        <taxon>Streptomycetaceae</taxon>
        <taxon>Streptomyces</taxon>
    </lineage>
</organism>